<keyword evidence="3" id="KW-1185">Reference proteome</keyword>
<proteinExistence type="predicted"/>
<evidence type="ECO:0000313" key="2">
    <source>
        <dbReference type="EMBL" id="MET6998051.1"/>
    </source>
</evidence>
<name>A0ABV2T4V2_9BACT</name>
<dbReference type="RefSeq" id="WP_354660686.1">
    <property type="nucleotide sequence ID" value="NZ_JBEXAC010000001.1"/>
</dbReference>
<feature type="signal peptide" evidence="1">
    <location>
        <begin position="1"/>
        <end position="19"/>
    </location>
</feature>
<dbReference type="EMBL" id="JBEXAC010000001">
    <property type="protein sequence ID" value="MET6998051.1"/>
    <property type="molecule type" value="Genomic_DNA"/>
</dbReference>
<feature type="chain" id="PRO_5045689499" evidence="1">
    <location>
        <begin position="20"/>
        <end position="306"/>
    </location>
</feature>
<keyword evidence="1" id="KW-0732">Signal</keyword>
<gene>
    <name evidence="2" type="ORF">ABR189_11750</name>
</gene>
<organism evidence="2 3">
    <name type="scientific">Chitinophaga defluvii</name>
    <dbReference type="NCBI Taxonomy" id="3163343"/>
    <lineage>
        <taxon>Bacteria</taxon>
        <taxon>Pseudomonadati</taxon>
        <taxon>Bacteroidota</taxon>
        <taxon>Chitinophagia</taxon>
        <taxon>Chitinophagales</taxon>
        <taxon>Chitinophagaceae</taxon>
        <taxon>Chitinophaga</taxon>
    </lineage>
</organism>
<protein>
    <submittedName>
        <fullName evidence="2">DKNYY domain-containing protein</fullName>
    </submittedName>
</protein>
<dbReference type="Proteomes" id="UP001549749">
    <property type="component" value="Unassembled WGS sequence"/>
</dbReference>
<evidence type="ECO:0000313" key="3">
    <source>
        <dbReference type="Proteomes" id="UP001549749"/>
    </source>
</evidence>
<comment type="caution">
    <text evidence="2">The sequence shown here is derived from an EMBL/GenBank/DDBJ whole genome shotgun (WGS) entry which is preliminary data.</text>
</comment>
<evidence type="ECO:0000256" key="1">
    <source>
        <dbReference type="SAM" id="SignalP"/>
    </source>
</evidence>
<reference evidence="2 3" key="1">
    <citation type="submission" date="2024-06" db="EMBL/GenBank/DDBJ databases">
        <title>Chitinophaga defluvii sp. nov., isolated from municipal sewage.</title>
        <authorList>
            <person name="Zhang L."/>
        </authorList>
    </citation>
    <scope>NUCLEOTIDE SEQUENCE [LARGE SCALE GENOMIC DNA]</scope>
    <source>
        <strain evidence="2 3">H8</strain>
    </source>
</reference>
<accession>A0ABV2T4V2</accession>
<sequence length="306" mass="35510">MMIRSITFLLCCLPVLLQAQSNLSVEVTDKYVRFTSTSAFGLRGTRTQILRPRDIATFKYLGGPFSKDKYQVYYYTDILQEADPASFFCLASQENLYQEFNLFPRMKSIIGADERALYFMPTFGSIGGYVEHVTKMDRKTFGMISVMDSISGCYLVKNNDSLYFITRDMYDRANVVPADADLKEKHLKLLGGGYYLKGQLLCYLFSPIYQVKPGSMQVYGQSKYITDGKRVYYYKYKLETLPVDYKTFKVHPVYNAFAMDKNHYYLNGEEISPSFYSYEVAKEIFGNMPVGPDKHRQYLRMCMENY</sequence>